<sequence length="73" mass="8276">MVKLASYKDSNCIKDERELGKILTMFKLSQKTSVAEASLNRNRQTILKLGKSKSNDILKPRGNSVIVINKKWP</sequence>
<gene>
    <name evidence="1" type="ORF">EUGRSUZ_K01720</name>
</gene>
<protein>
    <submittedName>
        <fullName evidence="1">Uncharacterized protein</fullName>
    </submittedName>
</protein>
<name>A0A059A2N6_EUCGR</name>
<proteinExistence type="predicted"/>
<dbReference type="InParanoid" id="A0A059A2N6"/>
<accession>A0A059A2N6</accession>
<reference evidence="1" key="1">
    <citation type="submission" date="2013-07" db="EMBL/GenBank/DDBJ databases">
        <title>The genome of Eucalyptus grandis.</title>
        <authorList>
            <person name="Schmutz J."/>
            <person name="Hayes R."/>
            <person name="Myburg A."/>
            <person name="Tuskan G."/>
            <person name="Grattapaglia D."/>
            <person name="Rokhsar D.S."/>
        </authorList>
    </citation>
    <scope>NUCLEOTIDE SEQUENCE</scope>
    <source>
        <tissue evidence="1">Leaf extractions</tissue>
    </source>
</reference>
<organism evidence="1">
    <name type="scientific">Eucalyptus grandis</name>
    <name type="common">Flooded gum</name>
    <dbReference type="NCBI Taxonomy" id="71139"/>
    <lineage>
        <taxon>Eukaryota</taxon>
        <taxon>Viridiplantae</taxon>
        <taxon>Streptophyta</taxon>
        <taxon>Embryophyta</taxon>
        <taxon>Tracheophyta</taxon>
        <taxon>Spermatophyta</taxon>
        <taxon>Magnoliopsida</taxon>
        <taxon>eudicotyledons</taxon>
        <taxon>Gunneridae</taxon>
        <taxon>Pentapetalae</taxon>
        <taxon>rosids</taxon>
        <taxon>malvids</taxon>
        <taxon>Myrtales</taxon>
        <taxon>Myrtaceae</taxon>
        <taxon>Myrtoideae</taxon>
        <taxon>Eucalypteae</taxon>
        <taxon>Eucalyptus</taxon>
    </lineage>
</organism>
<dbReference type="AlphaFoldDB" id="A0A059A2N6"/>
<dbReference type="EMBL" id="KK198763">
    <property type="protein sequence ID" value="KCW47989.1"/>
    <property type="molecule type" value="Genomic_DNA"/>
</dbReference>
<evidence type="ECO:0000313" key="1">
    <source>
        <dbReference type="EMBL" id="KCW47989.1"/>
    </source>
</evidence>
<dbReference type="Gramene" id="KCW47989">
    <property type="protein sequence ID" value="KCW47989"/>
    <property type="gene ID" value="EUGRSUZ_K01720"/>
</dbReference>